<dbReference type="EC" id="2.7.13.3" evidence="3"/>
<keyword evidence="5" id="KW-0808">Transferase</keyword>
<dbReference type="PANTHER" id="PTHR43065:SF46">
    <property type="entry name" value="C4-DICARBOXYLATE TRANSPORT SENSOR PROTEIN DCTB"/>
    <property type="match status" value="1"/>
</dbReference>
<proteinExistence type="predicted"/>
<reference evidence="15 16" key="1">
    <citation type="submission" date="2018-06" db="EMBL/GenBank/DDBJ databases">
        <title>Genomic Encyclopedia of Type Strains, Phase III (KMG-III): the genomes of soil and plant-associated and newly described type strains.</title>
        <authorList>
            <person name="Whitman W."/>
        </authorList>
    </citation>
    <scope>NUCLEOTIDE SEQUENCE [LARGE SCALE GENOMIC DNA]</scope>
    <source>
        <strain evidence="15 16">CGMCC 4.7090</strain>
    </source>
</reference>
<dbReference type="InterPro" id="IPR005467">
    <property type="entry name" value="His_kinase_dom"/>
</dbReference>
<dbReference type="PROSITE" id="PS50112">
    <property type="entry name" value="PAS"/>
    <property type="match status" value="1"/>
</dbReference>
<sequence length="487" mass="51848">MLAAIVEQSSDAIISSDLSGTVTSWNAGAERIYGYTAEEVIGKPLINLLPEGSADGLSLAFARLASGEQITMEETTRVRKDGTPFVVSVIVSPIRDGNGVVVAAAATERDITDVLRTQERSARAARLESLGQLAGGVAHDFNNLLAIIMNYADFVAEEVTGEAADDLARIRDAADRARSLTSQLLLFAKREPTQVEVVDLNEVILGAEELLSRTIGENISLKCRPRSGGLTPVRANRGRLDQILLNLVINARDAMPDGGVVVASTDISEIPDLPGRWARLTVSDTGTGMTPEVRDRLFEPFFTTKPVDQGTGLGLATVYGIVGDAGGHISVESELGIGTTFRILLPLASPATCADTSATDQPVRVGNGERVLVVEDEEHVRDLVVRVLENSGYRTLVADSPATIAGLELEDVALLIADVVLRGESGPALASKLRAQRPELAVLYMSGYSDSQIRDQYDIAAETCILHKPFTAAELLANVSEALVPAR</sequence>
<evidence type="ECO:0000256" key="9">
    <source>
        <dbReference type="ARBA" id="ARBA00023012"/>
    </source>
</evidence>
<dbReference type="SMART" id="SM00387">
    <property type="entry name" value="HATPase_c"/>
    <property type="match status" value="1"/>
</dbReference>
<evidence type="ECO:0000259" key="14">
    <source>
        <dbReference type="PROSITE" id="PS50113"/>
    </source>
</evidence>
<evidence type="ECO:0000256" key="2">
    <source>
        <dbReference type="ARBA" id="ARBA00004236"/>
    </source>
</evidence>
<evidence type="ECO:0000259" key="12">
    <source>
        <dbReference type="PROSITE" id="PS50110"/>
    </source>
</evidence>
<dbReference type="InterPro" id="IPR004358">
    <property type="entry name" value="Sig_transdc_His_kin-like_C"/>
</dbReference>
<evidence type="ECO:0000259" key="13">
    <source>
        <dbReference type="PROSITE" id="PS50112"/>
    </source>
</evidence>
<organism evidence="15 16">
    <name type="scientific">Actinoplanes lutulentus</name>
    <dbReference type="NCBI Taxonomy" id="1287878"/>
    <lineage>
        <taxon>Bacteria</taxon>
        <taxon>Bacillati</taxon>
        <taxon>Actinomycetota</taxon>
        <taxon>Actinomycetes</taxon>
        <taxon>Micromonosporales</taxon>
        <taxon>Micromonosporaceae</taxon>
        <taxon>Actinoplanes</taxon>
    </lineage>
</organism>
<evidence type="ECO:0000256" key="6">
    <source>
        <dbReference type="ARBA" id="ARBA00022741"/>
    </source>
</evidence>
<comment type="caution">
    <text evidence="15">The sequence shown here is derived from an EMBL/GenBank/DDBJ whole genome shotgun (WGS) entry which is preliminary data.</text>
</comment>
<dbReference type="PROSITE" id="PS50113">
    <property type="entry name" value="PAC"/>
    <property type="match status" value="1"/>
</dbReference>
<evidence type="ECO:0000256" key="5">
    <source>
        <dbReference type="ARBA" id="ARBA00022679"/>
    </source>
</evidence>
<dbReference type="PROSITE" id="PS50109">
    <property type="entry name" value="HIS_KIN"/>
    <property type="match status" value="1"/>
</dbReference>
<dbReference type="PROSITE" id="PS50110">
    <property type="entry name" value="RESPONSE_REGULATORY"/>
    <property type="match status" value="1"/>
</dbReference>
<dbReference type="Pfam" id="PF00512">
    <property type="entry name" value="HisKA"/>
    <property type="match status" value="1"/>
</dbReference>
<dbReference type="Gene3D" id="3.30.450.20">
    <property type="entry name" value="PAS domain"/>
    <property type="match status" value="1"/>
</dbReference>
<dbReference type="CDD" id="cd00082">
    <property type="entry name" value="HisKA"/>
    <property type="match status" value="1"/>
</dbReference>
<feature type="modified residue" description="4-aspartylphosphate" evidence="10">
    <location>
        <position position="418"/>
    </location>
</feature>
<dbReference type="GO" id="GO:0000155">
    <property type="term" value="F:phosphorelay sensor kinase activity"/>
    <property type="evidence" value="ECO:0007669"/>
    <property type="project" value="InterPro"/>
</dbReference>
<dbReference type="NCBIfam" id="TIGR00229">
    <property type="entry name" value="sensory_box"/>
    <property type="match status" value="1"/>
</dbReference>
<dbReference type="EMBL" id="QLMJ01000001">
    <property type="protein sequence ID" value="RAK43246.1"/>
    <property type="molecule type" value="Genomic_DNA"/>
</dbReference>
<dbReference type="SUPFAM" id="SSF55785">
    <property type="entry name" value="PYP-like sensor domain (PAS domain)"/>
    <property type="match status" value="1"/>
</dbReference>
<gene>
    <name evidence="15" type="ORF">B0I29_101376</name>
</gene>
<dbReference type="Pfam" id="PF00989">
    <property type="entry name" value="PAS"/>
    <property type="match status" value="1"/>
</dbReference>
<dbReference type="CDD" id="cd00130">
    <property type="entry name" value="PAS"/>
    <property type="match status" value="1"/>
</dbReference>
<dbReference type="Gene3D" id="3.30.565.10">
    <property type="entry name" value="Histidine kinase-like ATPase, C-terminal domain"/>
    <property type="match status" value="1"/>
</dbReference>
<dbReference type="GO" id="GO:0005524">
    <property type="term" value="F:ATP binding"/>
    <property type="evidence" value="ECO:0007669"/>
    <property type="project" value="UniProtKB-KW"/>
</dbReference>
<dbReference type="InterPro" id="IPR000014">
    <property type="entry name" value="PAS"/>
</dbReference>
<dbReference type="SUPFAM" id="SSF52172">
    <property type="entry name" value="CheY-like"/>
    <property type="match status" value="1"/>
</dbReference>
<keyword evidence="16" id="KW-1185">Reference proteome</keyword>
<keyword evidence="8" id="KW-0067">ATP-binding</keyword>
<dbReference type="InterPro" id="IPR011006">
    <property type="entry name" value="CheY-like_superfamily"/>
</dbReference>
<dbReference type="GO" id="GO:0005886">
    <property type="term" value="C:plasma membrane"/>
    <property type="evidence" value="ECO:0007669"/>
    <property type="project" value="UniProtKB-SubCell"/>
</dbReference>
<keyword evidence="7" id="KW-0418">Kinase</keyword>
<dbReference type="InterPro" id="IPR035965">
    <property type="entry name" value="PAS-like_dom_sf"/>
</dbReference>
<dbReference type="AlphaFoldDB" id="A0A327ZM60"/>
<evidence type="ECO:0000313" key="16">
    <source>
        <dbReference type="Proteomes" id="UP000249341"/>
    </source>
</evidence>
<dbReference type="InterPro" id="IPR003594">
    <property type="entry name" value="HATPase_dom"/>
</dbReference>
<comment type="catalytic activity">
    <reaction evidence="1">
        <text>ATP + protein L-histidine = ADP + protein N-phospho-L-histidine.</text>
        <dbReference type="EC" id="2.7.13.3"/>
    </reaction>
</comment>
<evidence type="ECO:0000259" key="11">
    <source>
        <dbReference type="PROSITE" id="PS50109"/>
    </source>
</evidence>
<dbReference type="GO" id="GO:0006355">
    <property type="term" value="P:regulation of DNA-templated transcription"/>
    <property type="evidence" value="ECO:0007669"/>
    <property type="project" value="InterPro"/>
</dbReference>
<feature type="domain" description="Response regulatory" evidence="12">
    <location>
        <begin position="370"/>
        <end position="483"/>
    </location>
</feature>
<dbReference type="InterPro" id="IPR036097">
    <property type="entry name" value="HisK_dim/P_sf"/>
</dbReference>
<dbReference type="PANTHER" id="PTHR43065">
    <property type="entry name" value="SENSOR HISTIDINE KINASE"/>
    <property type="match status" value="1"/>
</dbReference>
<dbReference type="Proteomes" id="UP000249341">
    <property type="component" value="Unassembled WGS sequence"/>
</dbReference>
<dbReference type="SMART" id="SM00448">
    <property type="entry name" value="REC"/>
    <property type="match status" value="1"/>
</dbReference>
<dbReference type="InterPro" id="IPR036890">
    <property type="entry name" value="HATPase_C_sf"/>
</dbReference>
<dbReference type="SUPFAM" id="SSF47384">
    <property type="entry name" value="Homodimeric domain of signal transducing histidine kinase"/>
    <property type="match status" value="1"/>
</dbReference>
<dbReference type="InterPro" id="IPR003661">
    <property type="entry name" value="HisK_dim/P_dom"/>
</dbReference>
<accession>A0A327ZM60</accession>
<dbReference type="RefSeq" id="WP_245972129.1">
    <property type="nucleotide sequence ID" value="NZ_JACHWI010000001.1"/>
</dbReference>
<feature type="domain" description="PAS" evidence="13">
    <location>
        <begin position="1"/>
        <end position="46"/>
    </location>
</feature>
<dbReference type="Pfam" id="PF00072">
    <property type="entry name" value="Response_reg"/>
    <property type="match status" value="1"/>
</dbReference>
<dbReference type="SUPFAM" id="SSF55874">
    <property type="entry name" value="ATPase domain of HSP90 chaperone/DNA topoisomerase II/histidine kinase"/>
    <property type="match status" value="1"/>
</dbReference>
<evidence type="ECO:0000313" key="15">
    <source>
        <dbReference type="EMBL" id="RAK43246.1"/>
    </source>
</evidence>
<name>A0A327ZM60_9ACTN</name>
<dbReference type="Gene3D" id="3.40.50.2300">
    <property type="match status" value="1"/>
</dbReference>
<feature type="domain" description="PAC" evidence="14">
    <location>
        <begin position="71"/>
        <end position="123"/>
    </location>
</feature>
<evidence type="ECO:0000256" key="1">
    <source>
        <dbReference type="ARBA" id="ARBA00000085"/>
    </source>
</evidence>
<keyword evidence="9" id="KW-0902">Two-component regulatory system</keyword>
<dbReference type="Gene3D" id="1.10.287.130">
    <property type="match status" value="1"/>
</dbReference>
<protein>
    <recommendedName>
        <fullName evidence="3">histidine kinase</fullName>
        <ecNumber evidence="3">2.7.13.3</ecNumber>
    </recommendedName>
</protein>
<dbReference type="InterPro" id="IPR001789">
    <property type="entry name" value="Sig_transdc_resp-reg_receiver"/>
</dbReference>
<dbReference type="InterPro" id="IPR000700">
    <property type="entry name" value="PAS-assoc_C"/>
</dbReference>
<evidence type="ECO:0000256" key="8">
    <source>
        <dbReference type="ARBA" id="ARBA00022840"/>
    </source>
</evidence>
<evidence type="ECO:0000256" key="10">
    <source>
        <dbReference type="PROSITE-ProRule" id="PRU00169"/>
    </source>
</evidence>
<keyword evidence="6" id="KW-0547">Nucleotide-binding</keyword>
<dbReference type="PRINTS" id="PR00344">
    <property type="entry name" value="BCTRLSENSOR"/>
</dbReference>
<evidence type="ECO:0000256" key="3">
    <source>
        <dbReference type="ARBA" id="ARBA00012438"/>
    </source>
</evidence>
<evidence type="ECO:0000256" key="4">
    <source>
        <dbReference type="ARBA" id="ARBA00022553"/>
    </source>
</evidence>
<dbReference type="SMART" id="SM00388">
    <property type="entry name" value="HisKA"/>
    <property type="match status" value="1"/>
</dbReference>
<dbReference type="SMART" id="SM00091">
    <property type="entry name" value="PAS"/>
    <property type="match status" value="1"/>
</dbReference>
<evidence type="ECO:0000256" key="7">
    <source>
        <dbReference type="ARBA" id="ARBA00022777"/>
    </source>
</evidence>
<comment type="subcellular location">
    <subcellularLocation>
        <location evidence="2">Cell membrane</location>
    </subcellularLocation>
</comment>
<keyword evidence="4 10" id="KW-0597">Phosphoprotein</keyword>
<dbReference type="InterPro" id="IPR013767">
    <property type="entry name" value="PAS_fold"/>
</dbReference>
<feature type="domain" description="Histidine kinase" evidence="11">
    <location>
        <begin position="136"/>
        <end position="349"/>
    </location>
</feature>
<dbReference type="Pfam" id="PF02518">
    <property type="entry name" value="HATPase_c"/>
    <property type="match status" value="1"/>
</dbReference>